<dbReference type="EMBL" id="VUOC01000004">
    <property type="protein sequence ID" value="KAA2240044.1"/>
    <property type="molecule type" value="Genomic_DNA"/>
</dbReference>
<reference evidence="2 3" key="1">
    <citation type="submission" date="2019-09" db="EMBL/GenBank/DDBJ databases">
        <title>Chitinophaga ginsengihumi sp. nov., isolated from soil of ginseng rhizosphere.</title>
        <authorList>
            <person name="Lee J."/>
        </authorList>
    </citation>
    <scope>NUCLEOTIDE SEQUENCE [LARGE SCALE GENOMIC DNA]</scope>
    <source>
        <strain evidence="2 3">BN140078</strain>
    </source>
</reference>
<feature type="chain" id="PRO_5022928147" description="Lipocalin-like protein" evidence="1">
    <location>
        <begin position="20"/>
        <end position="348"/>
    </location>
</feature>
<keyword evidence="3" id="KW-1185">Reference proteome</keyword>
<dbReference type="Proteomes" id="UP000324611">
    <property type="component" value="Unassembled WGS sequence"/>
</dbReference>
<evidence type="ECO:0000256" key="1">
    <source>
        <dbReference type="SAM" id="SignalP"/>
    </source>
</evidence>
<gene>
    <name evidence="2" type="ORF">F0L74_28125</name>
</gene>
<dbReference type="AlphaFoldDB" id="A0A5B2VMJ1"/>
<evidence type="ECO:0008006" key="4">
    <source>
        <dbReference type="Google" id="ProtNLM"/>
    </source>
</evidence>
<name>A0A5B2VMJ1_9BACT</name>
<keyword evidence="1" id="KW-0732">Signal</keyword>
<dbReference type="PROSITE" id="PS51257">
    <property type="entry name" value="PROKAR_LIPOPROTEIN"/>
    <property type="match status" value="1"/>
</dbReference>
<dbReference type="RefSeq" id="WP_149841221.1">
    <property type="nucleotide sequence ID" value="NZ_VUOC01000004.1"/>
</dbReference>
<organism evidence="2 3">
    <name type="scientific">Chitinophaga agrisoli</name>
    <dbReference type="NCBI Taxonomy" id="2607653"/>
    <lineage>
        <taxon>Bacteria</taxon>
        <taxon>Pseudomonadati</taxon>
        <taxon>Bacteroidota</taxon>
        <taxon>Chitinophagia</taxon>
        <taxon>Chitinophagales</taxon>
        <taxon>Chitinophagaceae</taxon>
        <taxon>Chitinophaga</taxon>
    </lineage>
</organism>
<sequence length="348" mass="37927">MKKILLVLLATGIAFYACKKDDKADTTTPPTEEVEAVDTKDPQAMTAAIKVFYGANTKGTLPAPVGTGAPILKANSAPIPAINGHYAVIAPELTSGSVAGYYVQVNGADSYFKIDYSKARNARKAQAPGKRHGSFRMLGDNSDSVIVIKLPENATPDTFCITYAAYDSANHVSNAISTCIVIIPGGGGTEGAALVGNWKLNRKKYLAAENWMEDYYKPDTNYLQFKCSADTLDLCDGASGCMTLISSISWVDKEELTITAEGGYNYMYLDKFHNIERVHNSCTDPTYYEYSAGDSYNSIWSYNPATMQITIISGDPDNYEVGIVDVTELSATRMVFKGPEEYVEWVKK</sequence>
<proteinExistence type="predicted"/>
<feature type="signal peptide" evidence="1">
    <location>
        <begin position="1"/>
        <end position="19"/>
    </location>
</feature>
<accession>A0A5B2VMJ1</accession>
<reference evidence="2 3" key="2">
    <citation type="submission" date="2019-09" db="EMBL/GenBank/DDBJ databases">
        <authorList>
            <person name="Jin C."/>
        </authorList>
    </citation>
    <scope>NUCLEOTIDE SEQUENCE [LARGE SCALE GENOMIC DNA]</scope>
    <source>
        <strain evidence="2 3">BN140078</strain>
    </source>
</reference>
<evidence type="ECO:0000313" key="3">
    <source>
        <dbReference type="Proteomes" id="UP000324611"/>
    </source>
</evidence>
<protein>
    <recommendedName>
        <fullName evidence="4">Lipocalin-like protein</fullName>
    </recommendedName>
</protein>
<comment type="caution">
    <text evidence="2">The sequence shown here is derived from an EMBL/GenBank/DDBJ whole genome shotgun (WGS) entry which is preliminary data.</text>
</comment>
<evidence type="ECO:0000313" key="2">
    <source>
        <dbReference type="EMBL" id="KAA2240044.1"/>
    </source>
</evidence>